<dbReference type="PANTHER" id="PTHR47816:SF4">
    <property type="entry name" value="RIBOSOMAL RNA SMALL SUBUNIT METHYLTRANSFERASE C"/>
    <property type="match status" value="1"/>
</dbReference>
<keyword evidence="4 6" id="KW-0808">Transferase</keyword>
<organism evidence="6">
    <name type="scientific">Ignisphaera aggregans</name>
    <dbReference type="NCBI Taxonomy" id="334771"/>
    <lineage>
        <taxon>Archaea</taxon>
        <taxon>Thermoproteota</taxon>
        <taxon>Thermoprotei</taxon>
        <taxon>Desulfurococcales</taxon>
        <taxon>Desulfurococcaceae</taxon>
        <taxon>Ignisphaera</taxon>
    </lineage>
</organism>
<dbReference type="CDD" id="cd02440">
    <property type="entry name" value="AdoMet_MTases"/>
    <property type="match status" value="1"/>
</dbReference>
<keyword evidence="1" id="KW-0963">Cytoplasm</keyword>
<name>A0A7C2Z8P5_9CREN</name>
<gene>
    <name evidence="6" type="ORF">ENO77_02150</name>
</gene>
<dbReference type="EMBL" id="DSGT01000006">
    <property type="protein sequence ID" value="HEW52961.1"/>
    <property type="molecule type" value="Genomic_DNA"/>
</dbReference>
<reference evidence="6" key="1">
    <citation type="journal article" date="2020" name="mSystems">
        <title>Genome- and Community-Level Interaction Insights into Carbon Utilization and Element Cycling Functions of Hydrothermarchaeota in Hydrothermal Sediment.</title>
        <authorList>
            <person name="Zhou Z."/>
            <person name="Liu Y."/>
            <person name="Xu W."/>
            <person name="Pan J."/>
            <person name="Luo Z.H."/>
            <person name="Li M."/>
        </authorList>
    </citation>
    <scope>NUCLEOTIDE SEQUENCE [LARGE SCALE GENOMIC DNA]</scope>
    <source>
        <strain evidence="6">SpSt-16</strain>
    </source>
</reference>
<comment type="caution">
    <text evidence="6">The sequence shown here is derived from an EMBL/GenBank/DDBJ whole genome shotgun (WGS) entry which is preliminary data.</text>
</comment>
<dbReference type="PANTHER" id="PTHR47816">
    <property type="entry name" value="RIBOSOMAL RNA SMALL SUBUNIT METHYLTRANSFERASE C"/>
    <property type="match status" value="1"/>
</dbReference>
<dbReference type="GO" id="GO:0008757">
    <property type="term" value="F:S-adenosylmethionine-dependent methyltransferase activity"/>
    <property type="evidence" value="ECO:0007669"/>
    <property type="project" value="InterPro"/>
</dbReference>
<evidence type="ECO:0000259" key="5">
    <source>
        <dbReference type="Pfam" id="PF05175"/>
    </source>
</evidence>
<evidence type="ECO:0000256" key="3">
    <source>
        <dbReference type="ARBA" id="ARBA00022603"/>
    </source>
</evidence>
<dbReference type="InterPro" id="IPR029063">
    <property type="entry name" value="SAM-dependent_MTases_sf"/>
</dbReference>
<evidence type="ECO:0000256" key="2">
    <source>
        <dbReference type="ARBA" id="ARBA00022552"/>
    </source>
</evidence>
<dbReference type="InterPro" id="IPR007848">
    <property type="entry name" value="Small_mtfrase_dom"/>
</dbReference>
<protein>
    <submittedName>
        <fullName evidence="6">Class I SAM-dependent methyltransferase</fullName>
    </submittedName>
</protein>
<dbReference type="SUPFAM" id="SSF53335">
    <property type="entry name" value="S-adenosyl-L-methionine-dependent methyltransferases"/>
    <property type="match status" value="1"/>
</dbReference>
<accession>A0A7C2Z8P5</accession>
<dbReference type="PROSITE" id="PS00092">
    <property type="entry name" value="N6_MTASE"/>
    <property type="match status" value="1"/>
</dbReference>
<dbReference type="Pfam" id="PF05175">
    <property type="entry name" value="MTS"/>
    <property type="match status" value="1"/>
</dbReference>
<dbReference type="AlphaFoldDB" id="A0A7C2Z8P5"/>
<sequence>MSYEHYYKESKRKSVYSLISDFIRGVSVELEVAPGLFSYKEVDEGTKLLLENAVIPEDGTVLDLGCGYGVIGIVIAKLNPKLEVYMVDINKNAVDLAKRNVIRNRLDPNRVKVLHGNLYEPVKDITFNAIYSNPPFAAGMDIVEKIILDAPQHLRPGAFLQIVARKGAEKVYKLMMQAFGSVEKIAAKKGYKVFLAQKQNLKL</sequence>
<keyword evidence="2" id="KW-0698">rRNA processing</keyword>
<dbReference type="GO" id="GO:0006364">
    <property type="term" value="P:rRNA processing"/>
    <property type="evidence" value="ECO:0007669"/>
    <property type="project" value="UniProtKB-KW"/>
</dbReference>
<dbReference type="GO" id="GO:0003676">
    <property type="term" value="F:nucleic acid binding"/>
    <property type="evidence" value="ECO:0007669"/>
    <property type="project" value="InterPro"/>
</dbReference>
<evidence type="ECO:0000256" key="1">
    <source>
        <dbReference type="ARBA" id="ARBA00022490"/>
    </source>
</evidence>
<dbReference type="InterPro" id="IPR002052">
    <property type="entry name" value="DNA_methylase_N6_adenine_CS"/>
</dbReference>
<keyword evidence="3 6" id="KW-0489">Methyltransferase</keyword>
<dbReference type="GO" id="GO:0032259">
    <property type="term" value="P:methylation"/>
    <property type="evidence" value="ECO:0007669"/>
    <property type="project" value="UniProtKB-KW"/>
</dbReference>
<dbReference type="InterPro" id="IPR046977">
    <property type="entry name" value="RsmC/RlmG"/>
</dbReference>
<feature type="domain" description="Methyltransferase small" evidence="5">
    <location>
        <begin position="30"/>
        <end position="194"/>
    </location>
</feature>
<dbReference type="Gene3D" id="3.40.50.150">
    <property type="entry name" value="Vaccinia Virus protein VP39"/>
    <property type="match status" value="1"/>
</dbReference>
<evidence type="ECO:0000313" key="6">
    <source>
        <dbReference type="EMBL" id="HEW52961.1"/>
    </source>
</evidence>
<proteinExistence type="predicted"/>
<evidence type="ECO:0000256" key="4">
    <source>
        <dbReference type="ARBA" id="ARBA00022679"/>
    </source>
</evidence>